<name>A0A6L3ZGQ5_9FLAO</name>
<sequence length="213" mass="24702">MEYNTDRPDLKIPEYGRNVHRMVEHCLTIDDKEKRNAVAQSIIDVIGNLNPHLRDTPDFKHKLWDHLFIMSDFKLDVDSPYPIPTADTFAGLPDQIEYPSRNYRMRHYGNIVRDMIQEAIKREDGEEKRELVRQIANQMKKSYLTWNKDTVDDSVILQELNTLAEGKLDLEGIELSNELILPTHTGASSSSNNRKRKKSKARKRPSGSNNNKK</sequence>
<evidence type="ECO:0000313" key="2">
    <source>
        <dbReference type="EMBL" id="KAB2816642.1"/>
    </source>
</evidence>
<keyword evidence="3" id="KW-1185">Reference proteome</keyword>
<dbReference type="Proteomes" id="UP000484164">
    <property type="component" value="Unassembled WGS sequence"/>
</dbReference>
<reference evidence="2 3" key="1">
    <citation type="submission" date="2019-10" db="EMBL/GenBank/DDBJ databases">
        <title>Genome sequence of Phaeocystidibacter marisrubri JCM30614 (type strain).</title>
        <authorList>
            <person name="Bowman J.P."/>
        </authorList>
    </citation>
    <scope>NUCLEOTIDE SEQUENCE [LARGE SCALE GENOMIC DNA]</scope>
    <source>
        <strain evidence="2 3">JCM 30614</strain>
    </source>
</reference>
<evidence type="ECO:0000256" key="1">
    <source>
        <dbReference type="SAM" id="MobiDB-lite"/>
    </source>
</evidence>
<comment type="caution">
    <text evidence="2">The sequence shown here is derived from an EMBL/GenBank/DDBJ whole genome shotgun (WGS) entry which is preliminary data.</text>
</comment>
<proteinExistence type="predicted"/>
<dbReference type="Pfam" id="PF14123">
    <property type="entry name" value="DUF4290"/>
    <property type="match status" value="1"/>
</dbReference>
<dbReference type="EMBL" id="WBVQ01000002">
    <property type="protein sequence ID" value="KAB2816642.1"/>
    <property type="molecule type" value="Genomic_DNA"/>
</dbReference>
<dbReference type="AlphaFoldDB" id="A0A6L3ZGQ5"/>
<gene>
    <name evidence="2" type="ORF">F8C82_08820</name>
</gene>
<accession>A0A6L3ZGQ5</accession>
<protein>
    <submittedName>
        <fullName evidence="2">DUF4290 domain-containing protein</fullName>
    </submittedName>
</protein>
<dbReference type="OrthoDB" id="1466969at2"/>
<feature type="compositionally biased region" description="Basic residues" evidence="1">
    <location>
        <begin position="193"/>
        <end position="213"/>
    </location>
</feature>
<organism evidence="2 3">
    <name type="scientific">Phaeocystidibacter marisrubri</name>
    <dbReference type="NCBI Taxonomy" id="1577780"/>
    <lineage>
        <taxon>Bacteria</taxon>
        <taxon>Pseudomonadati</taxon>
        <taxon>Bacteroidota</taxon>
        <taxon>Flavobacteriia</taxon>
        <taxon>Flavobacteriales</taxon>
        <taxon>Phaeocystidibacteraceae</taxon>
        <taxon>Phaeocystidibacter</taxon>
    </lineage>
</organism>
<evidence type="ECO:0000313" key="3">
    <source>
        <dbReference type="Proteomes" id="UP000484164"/>
    </source>
</evidence>
<dbReference type="InterPro" id="IPR025632">
    <property type="entry name" value="DUF4290"/>
</dbReference>
<feature type="region of interest" description="Disordered" evidence="1">
    <location>
        <begin position="183"/>
        <end position="213"/>
    </location>
</feature>